<dbReference type="AlphaFoldDB" id="A0A6G1HSB1"/>
<feature type="region of interest" description="Disordered" evidence="1">
    <location>
        <begin position="1"/>
        <end position="69"/>
    </location>
</feature>
<feature type="non-terminal residue" evidence="2">
    <location>
        <position position="1"/>
    </location>
</feature>
<feature type="compositionally biased region" description="Polar residues" evidence="1">
    <location>
        <begin position="1"/>
        <end position="20"/>
    </location>
</feature>
<keyword evidence="3" id="KW-1185">Reference proteome</keyword>
<gene>
    <name evidence="2" type="ORF">EJ06DRAFT_531972</name>
</gene>
<feature type="compositionally biased region" description="Low complexity" evidence="1">
    <location>
        <begin position="31"/>
        <end position="40"/>
    </location>
</feature>
<reference evidence="2" key="1">
    <citation type="journal article" date="2020" name="Stud. Mycol.">
        <title>101 Dothideomycetes genomes: a test case for predicting lifestyles and emergence of pathogens.</title>
        <authorList>
            <person name="Haridas S."/>
            <person name="Albert R."/>
            <person name="Binder M."/>
            <person name="Bloem J."/>
            <person name="Labutti K."/>
            <person name="Salamov A."/>
            <person name="Andreopoulos B."/>
            <person name="Baker S."/>
            <person name="Barry K."/>
            <person name="Bills G."/>
            <person name="Bluhm B."/>
            <person name="Cannon C."/>
            <person name="Castanera R."/>
            <person name="Culley D."/>
            <person name="Daum C."/>
            <person name="Ezra D."/>
            <person name="Gonzalez J."/>
            <person name="Henrissat B."/>
            <person name="Kuo A."/>
            <person name="Liang C."/>
            <person name="Lipzen A."/>
            <person name="Lutzoni F."/>
            <person name="Magnuson J."/>
            <person name="Mondo S."/>
            <person name="Nolan M."/>
            <person name="Ohm R."/>
            <person name="Pangilinan J."/>
            <person name="Park H.-J."/>
            <person name="Ramirez L."/>
            <person name="Alfaro M."/>
            <person name="Sun H."/>
            <person name="Tritt A."/>
            <person name="Yoshinaga Y."/>
            <person name="Zwiers L.-H."/>
            <person name="Turgeon B."/>
            <person name="Goodwin S."/>
            <person name="Spatafora J."/>
            <person name="Crous P."/>
            <person name="Grigoriev I."/>
        </authorList>
    </citation>
    <scope>NUCLEOTIDE SEQUENCE</scope>
    <source>
        <strain evidence="2">CBS 262.69</strain>
    </source>
</reference>
<protein>
    <submittedName>
        <fullName evidence="2">Uncharacterized protein</fullName>
    </submittedName>
</protein>
<proteinExistence type="predicted"/>
<dbReference type="Proteomes" id="UP000799640">
    <property type="component" value="Unassembled WGS sequence"/>
</dbReference>
<organism evidence="2 3">
    <name type="scientific">Trichodelitschia bisporula</name>
    <dbReference type="NCBI Taxonomy" id="703511"/>
    <lineage>
        <taxon>Eukaryota</taxon>
        <taxon>Fungi</taxon>
        <taxon>Dikarya</taxon>
        <taxon>Ascomycota</taxon>
        <taxon>Pezizomycotina</taxon>
        <taxon>Dothideomycetes</taxon>
        <taxon>Dothideomycetes incertae sedis</taxon>
        <taxon>Phaeotrichales</taxon>
        <taxon>Phaeotrichaceae</taxon>
        <taxon>Trichodelitschia</taxon>
    </lineage>
</organism>
<dbReference type="EMBL" id="ML996699">
    <property type="protein sequence ID" value="KAF2398910.1"/>
    <property type="molecule type" value="Genomic_DNA"/>
</dbReference>
<evidence type="ECO:0000256" key="1">
    <source>
        <dbReference type="SAM" id="MobiDB-lite"/>
    </source>
</evidence>
<sequence>MPPLTSTPLVQQPAQSSPRCSHSVHLPAYPPLATATPSPSLHRHSQSPRNLHKHSRNNPRASTIAHTPGRTTVIFLARIQIPIPQSICHSGRYAMRPRVFAMDFATPRPACRDKRSQPSTLQ</sequence>
<evidence type="ECO:0000313" key="2">
    <source>
        <dbReference type="EMBL" id="KAF2398910.1"/>
    </source>
</evidence>
<accession>A0A6G1HSB1</accession>
<name>A0A6G1HSB1_9PEZI</name>
<evidence type="ECO:0000313" key="3">
    <source>
        <dbReference type="Proteomes" id="UP000799640"/>
    </source>
</evidence>
<feature type="compositionally biased region" description="Basic residues" evidence="1">
    <location>
        <begin position="41"/>
        <end position="57"/>
    </location>
</feature>